<organism evidence="3 4">
    <name type="scientific">Dendrothele bispora (strain CBS 962.96)</name>
    <dbReference type="NCBI Taxonomy" id="1314807"/>
    <lineage>
        <taxon>Eukaryota</taxon>
        <taxon>Fungi</taxon>
        <taxon>Dikarya</taxon>
        <taxon>Basidiomycota</taxon>
        <taxon>Agaricomycotina</taxon>
        <taxon>Agaricomycetes</taxon>
        <taxon>Agaricomycetidae</taxon>
        <taxon>Agaricales</taxon>
        <taxon>Agaricales incertae sedis</taxon>
        <taxon>Dendrothele</taxon>
    </lineage>
</organism>
<gene>
    <name evidence="3" type="ORF">K435DRAFT_813277</name>
</gene>
<protein>
    <submittedName>
        <fullName evidence="3">Uncharacterized protein</fullName>
    </submittedName>
</protein>
<evidence type="ECO:0000313" key="4">
    <source>
        <dbReference type="Proteomes" id="UP000297245"/>
    </source>
</evidence>
<keyword evidence="2" id="KW-0732">Signal</keyword>
<dbReference type="Proteomes" id="UP000297245">
    <property type="component" value="Unassembled WGS sequence"/>
</dbReference>
<sequence>MASLYLVLALGPVLDTITNFLTCTNTPTPHIGFHSKLSNTKKQKIAQSKAASKKNKRQKHEANSVKPLASDTTTQNSVPAKYLSDMQAKTSTFEFEMEACITSTGYIGIADRQHQEVTPSLDEVVGPGSKYGMDLCRGMVNGQIYALLAGSPADENWKEVADVAVELLETKHEKISPSKNQCRGWFTAANYRIFHGRGGVKPSNLIHTKTSSSILESLCLHWSFKCLSTRSLNSPPAHSSVGLQMDSSPSMHITLLTLMRRLKMME</sequence>
<name>A0A4S8KM70_DENBC</name>
<evidence type="ECO:0000256" key="1">
    <source>
        <dbReference type="SAM" id="MobiDB-lite"/>
    </source>
</evidence>
<feature type="signal peptide" evidence="2">
    <location>
        <begin position="1"/>
        <end position="15"/>
    </location>
</feature>
<dbReference type="EMBL" id="ML180831">
    <property type="protein sequence ID" value="THU76571.1"/>
    <property type="molecule type" value="Genomic_DNA"/>
</dbReference>
<evidence type="ECO:0000313" key="3">
    <source>
        <dbReference type="EMBL" id="THU76571.1"/>
    </source>
</evidence>
<dbReference type="AlphaFoldDB" id="A0A4S8KM70"/>
<accession>A0A4S8KM70</accession>
<feature type="region of interest" description="Disordered" evidence="1">
    <location>
        <begin position="32"/>
        <end position="73"/>
    </location>
</feature>
<proteinExistence type="predicted"/>
<evidence type="ECO:0000256" key="2">
    <source>
        <dbReference type="SAM" id="SignalP"/>
    </source>
</evidence>
<keyword evidence="4" id="KW-1185">Reference proteome</keyword>
<feature type="chain" id="PRO_5020454947" evidence="2">
    <location>
        <begin position="16"/>
        <end position="266"/>
    </location>
</feature>
<dbReference type="OrthoDB" id="3202607at2759"/>
<reference evidence="3 4" key="1">
    <citation type="journal article" date="2019" name="Nat. Ecol. Evol.">
        <title>Megaphylogeny resolves global patterns of mushroom evolution.</title>
        <authorList>
            <person name="Varga T."/>
            <person name="Krizsan K."/>
            <person name="Foldi C."/>
            <person name="Dima B."/>
            <person name="Sanchez-Garcia M."/>
            <person name="Sanchez-Ramirez S."/>
            <person name="Szollosi G.J."/>
            <person name="Szarkandi J.G."/>
            <person name="Papp V."/>
            <person name="Albert L."/>
            <person name="Andreopoulos W."/>
            <person name="Angelini C."/>
            <person name="Antonin V."/>
            <person name="Barry K.W."/>
            <person name="Bougher N.L."/>
            <person name="Buchanan P."/>
            <person name="Buyck B."/>
            <person name="Bense V."/>
            <person name="Catcheside P."/>
            <person name="Chovatia M."/>
            <person name="Cooper J."/>
            <person name="Damon W."/>
            <person name="Desjardin D."/>
            <person name="Finy P."/>
            <person name="Geml J."/>
            <person name="Haridas S."/>
            <person name="Hughes K."/>
            <person name="Justo A."/>
            <person name="Karasinski D."/>
            <person name="Kautmanova I."/>
            <person name="Kiss B."/>
            <person name="Kocsube S."/>
            <person name="Kotiranta H."/>
            <person name="LaButti K.M."/>
            <person name="Lechner B.E."/>
            <person name="Liimatainen K."/>
            <person name="Lipzen A."/>
            <person name="Lukacs Z."/>
            <person name="Mihaltcheva S."/>
            <person name="Morgado L.N."/>
            <person name="Niskanen T."/>
            <person name="Noordeloos M.E."/>
            <person name="Ohm R.A."/>
            <person name="Ortiz-Santana B."/>
            <person name="Ovrebo C."/>
            <person name="Racz N."/>
            <person name="Riley R."/>
            <person name="Savchenko A."/>
            <person name="Shiryaev A."/>
            <person name="Soop K."/>
            <person name="Spirin V."/>
            <person name="Szebenyi C."/>
            <person name="Tomsovsky M."/>
            <person name="Tulloss R.E."/>
            <person name="Uehling J."/>
            <person name="Grigoriev I.V."/>
            <person name="Vagvolgyi C."/>
            <person name="Papp T."/>
            <person name="Martin F.M."/>
            <person name="Miettinen O."/>
            <person name="Hibbett D.S."/>
            <person name="Nagy L.G."/>
        </authorList>
    </citation>
    <scope>NUCLEOTIDE SEQUENCE [LARGE SCALE GENOMIC DNA]</scope>
    <source>
        <strain evidence="3 4">CBS 962.96</strain>
    </source>
</reference>